<dbReference type="RefSeq" id="WP_274689864.1">
    <property type="nucleotide sequence ID" value="NZ_JAPMOU010000021.1"/>
</dbReference>
<evidence type="ECO:0008006" key="3">
    <source>
        <dbReference type="Google" id="ProtNLM"/>
    </source>
</evidence>
<name>A0ABT5UAX2_9GAMM</name>
<dbReference type="Gene3D" id="1.25.40.10">
    <property type="entry name" value="Tetratricopeptide repeat domain"/>
    <property type="match status" value="1"/>
</dbReference>
<dbReference type="Proteomes" id="UP001528823">
    <property type="component" value="Unassembled WGS sequence"/>
</dbReference>
<sequence length="583" mass="66522">MDHIIQQAEQLVRQQQYNDALATIQPVLLQQPNNDKALNIAAVIAALQGNTYEAMDYFAKAMLANPSNSDAIYNLCALVGKQRSHADQYLKPLANTLIQWMRPELKPEMGNLIKLTFDKLAFNKAEPMEWLTAIFENYALPILLTAAQHDHYDLAFFLEGYIYQHYVKREESETHFEQAFKCWKNQLHEAGQRYRKTVDEMIAGENWSAGNPLAEHNLPKIVFILHTSSTLAHVEALISFLAGHQQLATPLISPMVITIADHNTDMVNQLQALKVPIIEVETEHPQMPRSARYAFLKSYLYTQGYQTLVWVTSVPEMSFAFGLRLAKTQIWWTMKFHGFSLPDIDGYVSSMHVDETFEHNGIQWHGGTLSSTNWFDETQTATAKQLRHQYPYACLYGTIAREEKLNDPLFLNCIADILTANPDAGYLFTGRELDPTIEQVFSERGVAHRCHYVGWVNSKLYCQVIDIFLDSFPCGSGYSLLESMAAEKPVVMFNQPNYVSYYPTIDALINTYFPANITTVAFYQSIATNVNEYQAIALHLATDPHQYQQASQLNQHLINELFANQQRCAQIYCQHFLSISQQT</sequence>
<comment type="caution">
    <text evidence="1">The sequence shown here is derived from an EMBL/GenBank/DDBJ whole genome shotgun (WGS) entry which is preliminary data.</text>
</comment>
<evidence type="ECO:0000313" key="2">
    <source>
        <dbReference type="Proteomes" id="UP001528823"/>
    </source>
</evidence>
<dbReference type="Gene3D" id="3.40.50.2000">
    <property type="entry name" value="Glycogen Phosphorylase B"/>
    <property type="match status" value="1"/>
</dbReference>
<proteinExistence type="predicted"/>
<evidence type="ECO:0000313" key="1">
    <source>
        <dbReference type="EMBL" id="MDE1463526.1"/>
    </source>
</evidence>
<dbReference type="SUPFAM" id="SSF53756">
    <property type="entry name" value="UDP-Glycosyltransferase/glycogen phosphorylase"/>
    <property type="match status" value="1"/>
</dbReference>
<dbReference type="SUPFAM" id="SSF48452">
    <property type="entry name" value="TPR-like"/>
    <property type="match status" value="1"/>
</dbReference>
<organism evidence="1 2">
    <name type="scientific">Spartinivicinus poritis</name>
    <dbReference type="NCBI Taxonomy" id="2994640"/>
    <lineage>
        <taxon>Bacteria</taxon>
        <taxon>Pseudomonadati</taxon>
        <taxon>Pseudomonadota</taxon>
        <taxon>Gammaproteobacteria</taxon>
        <taxon>Oceanospirillales</taxon>
        <taxon>Zooshikellaceae</taxon>
        <taxon>Spartinivicinus</taxon>
    </lineage>
</organism>
<accession>A0ABT5UAX2</accession>
<gene>
    <name evidence="1" type="ORF">ORQ98_16335</name>
</gene>
<dbReference type="InterPro" id="IPR011990">
    <property type="entry name" value="TPR-like_helical_dom_sf"/>
</dbReference>
<reference evidence="1 2" key="1">
    <citation type="submission" date="2022-11" db="EMBL/GenBank/DDBJ databases">
        <title>Spartinivicinus poritis sp. nov., isolated from scleractinian coral Porites lutea.</title>
        <authorList>
            <person name="Zhang G."/>
            <person name="Cai L."/>
            <person name="Wei Q."/>
        </authorList>
    </citation>
    <scope>NUCLEOTIDE SEQUENCE [LARGE SCALE GENOMIC DNA]</scope>
    <source>
        <strain evidence="1 2">A2-2</strain>
    </source>
</reference>
<dbReference type="EMBL" id="JAPMOU010000021">
    <property type="protein sequence ID" value="MDE1463526.1"/>
    <property type="molecule type" value="Genomic_DNA"/>
</dbReference>
<keyword evidence="2" id="KW-1185">Reference proteome</keyword>
<protein>
    <recommendedName>
        <fullName evidence="3">Glycosyltransferase</fullName>
    </recommendedName>
</protein>